<sequence length="103" mass="12112">MINYEDEEKIKLLQERYGRDKEFPDIYEEEDRIKEVMLILNEPIRFSYPAAWKMDQWKGAIQAEWIMMDGAAVGVPQHHWSTKGKRWRHSGGGDHSHASLPSL</sequence>
<proteinExistence type="predicted"/>
<comment type="caution">
    <text evidence="2">The sequence shown here is derived from an EMBL/GenBank/DDBJ whole genome shotgun (WGS) entry which is preliminary data.</text>
</comment>
<reference evidence="2" key="1">
    <citation type="submission" date="2020-01" db="EMBL/GenBank/DDBJ databases">
        <authorList>
            <person name="Mishra B."/>
        </authorList>
    </citation>
    <scope>NUCLEOTIDE SEQUENCE [LARGE SCALE GENOMIC DNA]</scope>
</reference>
<evidence type="ECO:0000256" key="1">
    <source>
        <dbReference type="SAM" id="MobiDB-lite"/>
    </source>
</evidence>
<evidence type="ECO:0000313" key="3">
    <source>
        <dbReference type="Proteomes" id="UP000467841"/>
    </source>
</evidence>
<dbReference type="AlphaFoldDB" id="A0A6D2J1B8"/>
<dbReference type="Proteomes" id="UP000467841">
    <property type="component" value="Unassembled WGS sequence"/>
</dbReference>
<feature type="region of interest" description="Disordered" evidence="1">
    <location>
        <begin position="81"/>
        <end position="103"/>
    </location>
</feature>
<gene>
    <name evidence="2" type="ORF">MERR_LOCUS20905</name>
</gene>
<name>A0A6D2J1B8_9BRAS</name>
<organism evidence="2 3">
    <name type="scientific">Microthlaspi erraticum</name>
    <dbReference type="NCBI Taxonomy" id="1685480"/>
    <lineage>
        <taxon>Eukaryota</taxon>
        <taxon>Viridiplantae</taxon>
        <taxon>Streptophyta</taxon>
        <taxon>Embryophyta</taxon>
        <taxon>Tracheophyta</taxon>
        <taxon>Spermatophyta</taxon>
        <taxon>Magnoliopsida</taxon>
        <taxon>eudicotyledons</taxon>
        <taxon>Gunneridae</taxon>
        <taxon>Pentapetalae</taxon>
        <taxon>rosids</taxon>
        <taxon>malvids</taxon>
        <taxon>Brassicales</taxon>
        <taxon>Brassicaceae</taxon>
        <taxon>Coluteocarpeae</taxon>
        <taxon>Microthlaspi</taxon>
    </lineage>
</organism>
<evidence type="ECO:0000313" key="2">
    <source>
        <dbReference type="EMBL" id="CAA7033670.1"/>
    </source>
</evidence>
<accession>A0A6D2J1B8</accession>
<protein>
    <submittedName>
        <fullName evidence="2">Uncharacterized protein</fullName>
    </submittedName>
</protein>
<keyword evidence="3" id="KW-1185">Reference proteome</keyword>
<dbReference type="EMBL" id="CACVBM020001136">
    <property type="protein sequence ID" value="CAA7033670.1"/>
    <property type="molecule type" value="Genomic_DNA"/>
</dbReference>